<evidence type="ECO:0000313" key="2">
    <source>
        <dbReference type="Proteomes" id="UP001162992"/>
    </source>
</evidence>
<name>A0ACC2AYS6_DIPCM</name>
<dbReference type="Proteomes" id="UP001162992">
    <property type="component" value="Chromosome 18"/>
</dbReference>
<proteinExistence type="predicted"/>
<evidence type="ECO:0000313" key="1">
    <source>
        <dbReference type="EMBL" id="KAJ7522635.1"/>
    </source>
</evidence>
<organism evidence="1 2">
    <name type="scientific">Diphasiastrum complanatum</name>
    <name type="common">Issler's clubmoss</name>
    <name type="synonym">Lycopodium complanatum</name>
    <dbReference type="NCBI Taxonomy" id="34168"/>
    <lineage>
        <taxon>Eukaryota</taxon>
        <taxon>Viridiplantae</taxon>
        <taxon>Streptophyta</taxon>
        <taxon>Embryophyta</taxon>
        <taxon>Tracheophyta</taxon>
        <taxon>Lycopodiopsida</taxon>
        <taxon>Lycopodiales</taxon>
        <taxon>Lycopodiaceae</taxon>
        <taxon>Lycopodioideae</taxon>
        <taxon>Diphasiastrum</taxon>
    </lineage>
</organism>
<reference evidence="2" key="1">
    <citation type="journal article" date="2024" name="Proc. Natl. Acad. Sci. U.S.A.">
        <title>Extraordinary preservation of gene collinearity over three hundred million years revealed in homosporous lycophytes.</title>
        <authorList>
            <person name="Li C."/>
            <person name="Wickell D."/>
            <person name="Kuo L.Y."/>
            <person name="Chen X."/>
            <person name="Nie B."/>
            <person name="Liao X."/>
            <person name="Peng D."/>
            <person name="Ji J."/>
            <person name="Jenkins J."/>
            <person name="Williams M."/>
            <person name="Shu S."/>
            <person name="Plott C."/>
            <person name="Barry K."/>
            <person name="Rajasekar S."/>
            <person name="Grimwood J."/>
            <person name="Han X."/>
            <person name="Sun S."/>
            <person name="Hou Z."/>
            <person name="He W."/>
            <person name="Dai G."/>
            <person name="Sun C."/>
            <person name="Schmutz J."/>
            <person name="Leebens-Mack J.H."/>
            <person name="Li F.W."/>
            <person name="Wang L."/>
        </authorList>
    </citation>
    <scope>NUCLEOTIDE SEQUENCE [LARGE SCALE GENOMIC DNA]</scope>
    <source>
        <strain evidence="2">cv. PW_Plant_1</strain>
    </source>
</reference>
<dbReference type="EMBL" id="CM055109">
    <property type="protein sequence ID" value="KAJ7522635.1"/>
    <property type="molecule type" value="Genomic_DNA"/>
</dbReference>
<sequence>MVAASLCSSRLPALSVHPDLLVFPPVCSESSTVLPSSTMVAMEEKSRRRLRLLCLHGFRTSASVLEKQLGKWSSSIHDLLDLTFLDAPFPATGKSDVEGMFPPPFFEWFLSNSDYTVYNGFEESMKYISDYLKQHGPFDGLLGFSQGAMIASYLTCLQKKGLALQNIDPLRLLVVIGGAKFKSERMAFAYPGITQCSSIHFLGEKDFLLPYGQDLVKSFYNPLVINHRYGHTIPRLDDEATSQVVGHLLQVIDQISKDFKETVEEIHISV</sequence>
<gene>
    <name evidence="1" type="ORF">O6H91_18G020700</name>
</gene>
<accession>A0ACC2AYS6</accession>
<protein>
    <submittedName>
        <fullName evidence="1">Uncharacterized protein</fullName>
    </submittedName>
</protein>
<keyword evidence="2" id="KW-1185">Reference proteome</keyword>
<comment type="caution">
    <text evidence="1">The sequence shown here is derived from an EMBL/GenBank/DDBJ whole genome shotgun (WGS) entry which is preliminary data.</text>
</comment>